<evidence type="ECO:0000313" key="2">
    <source>
        <dbReference type="Proteomes" id="UP001408356"/>
    </source>
</evidence>
<comment type="caution">
    <text evidence="1">The sequence shown here is derived from an EMBL/GenBank/DDBJ whole genome shotgun (WGS) entry which is preliminary data.</text>
</comment>
<accession>A0ABR2UN14</accession>
<proteinExistence type="predicted"/>
<dbReference type="EMBL" id="JARVKF010000411">
    <property type="protein sequence ID" value="KAK9415888.1"/>
    <property type="molecule type" value="Genomic_DNA"/>
</dbReference>
<sequence length="100" mass="11700">MGYASGAISTSAWAVIGQKRHEESFYAELQQHRDESLVRSEEAYADYKRQLQEKRQVPYTERMWNRLTGKTSKKIGGIVNGRDATRIVVRNKDYDLDPWY</sequence>
<protein>
    <submittedName>
        <fullName evidence="1">Uncharacterized protein</fullName>
    </submittedName>
</protein>
<evidence type="ECO:0000313" key="1">
    <source>
        <dbReference type="EMBL" id="KAK9415888.1"/>
    </source>
</evidence>
<organism evidence="1 2">
    <name type="scientific">Seiridium unicorne</name>
    <dbReference type="NCBI Taxonomy" id="138068"/>
    <lineage>
        <taxon>Eukaryota</taxon>
        <taxon>Fungi</taxon>
        <taxon>Dikarya</taxon>
        <taxon>Ascomycota</taxon>
        <taxon>Pezizomycotina</taxon>
        <taxon>Sordariomycetes</taxon>
        <taxon>Xylariomycetidae</taxon>
        <taxon>Amphisphaeriales</taxon>
        <taxon>Sporocadaceae</taxon>
        <taxon>Seiridium</taxon>
    </lineage>
</organism>
<reference evidence="1 2" key="1">
    <citation type="journal article" date="2024" name="J. Plant Pathol.">
        <title>Sequence and assembly of the genome of Seiridium unicorne, isolate CBS 538.82, causal agent of cypress canker disease.</title>
        <authorList>
            <person name="Scali E."/>
            <person name="Rocca G.D."/>
            <person name="Danti R."/>
            <person name="Garbelotto M."/>
            <person name="Barberini S."/>
            <person name="Baroncelli R."/>
            <person name="Emiliani G."/>
        </authorList>
    </citation>
    <scope>NUCLEOTIDE SEQUENCE [LARGE SCALE GENOMIC DNA]</scope>
    <source>
        <strain evidence="1 2">BM-138-508</strain>
    </source>
</reference>
<dbReference type="Proteomes" id="UP001408356">
    <property type="component" value="Unassembled WGS sequence"/>
</dbReference>
<keyword evidence="2" id="KW-1185">Reference proteome</keyword>
<name>A0ABR2UN14_9PEZI</name>
<gene>
    <name evidence="1" type="ORF">SUNI508_10017</name>
</gene>